<comment type="caution">
    <text evidence="7">The sequence shown here is derived from an EMBL/GenBank/DDBJ whole genome shotgun (WGS) entry which is preliminary data.</text>
</comment>
<keyword evidence="4" id="KW-0560">Oxidoreductase</keyword>
<name>A0AA35X4N4_GEOBA</name>
<dbReference type="SUPFAM" id="SSF56645">
    <property type="entry name" value="Acyl-CoA dehydrogenase NM domain-like"/>
    <property type="match status" value="1"/>
</dbReference>
<dbReference type="PANTHER" id="PTHR36117">
    <property type="entry name" value="4-HYDROXYPHENYLACETATE 3-MONOOXYGENASE-RELATED"/>
    <property type="match status" value="1"/>
</dbReference>
<evidence type="ECO:0000256" key="1">
    <source>
        <dbReference type="ARBA" id="ARBA00001974"/>
    </source>
</evidence>
<dbReference type="SUPFAM" id="SSF47203">
    <property type="entry name" value="Acyl-CoA dehydrogenase C-terminal domain-like"/>
    <property type="match status" value="1"/>
</dbReference>
<dbReference type="Gene3D" id="2.40.110.10">
    <property type="entry name" value="Butyryl-CoA Dehydrogenase, subunit A, domain 2"/>
    <property type="match status" value="1"/>
</dbReference>
<dbReference type="InterPro" id="IPR046373">
    <property type="entry name" value="Acyl-CoA_Oxase/DH_mid-dom_sf"/>
</dbReference>
<reference evidence="7" key="1">
    <citation type="submission" date="2023-03" db="EMBL/GenBank/DDBJ databases">
        <authorList>
            <person name="Steffen K."/>
            <person name="Cardenas P."/>
        </authorList>
    </citation>
    <scope>NUCLEOTIDE SEQUENCE</scope>
</reference>
<protein>
    <submittedName>
        <fullName evidence="7">4-hydroxyphenylacetate 3-monooxygenase oxygenase component</fullName>
    </submittedName>
</protein>
<dbReference type="Gene3D" id="1.10.3140.10">
    <property type="entry name" value="4-hydroxybutyryl-coa dehydratase, domain 1"/>
    <property type="match status" value="1"/>
</dbReference>
<dbReference type="InterPro" id="IPR024674">
    <property type="entry name" value="HpaB/PvcC/4-BUDH_N"/>
</dbReference>
<gene>
    <name evidence="7" type="ORF">GBAR_LOCUS22009</name>
</gene>
<organism evidence="7 8">
    <name type="scientific">Geodia barretti</name>
    <name type="common">Barrett's horny sponge</name>
    <dbReference type="NCBI Taxonomy" id="519541"/>
    <lineage>
        <taxon>Eukaryota</taxon>
        <taxon>Metazoa</taxon>
        <taxon>Porifera</taxon>
        <taxon>Demospongiae</taxon>
        <taxon>Heteroscleromorpha</taxon>
        <taxon>Tetractinellida</taxon>
        <taxon>Astrophorina</taxon>
        <taxon>Geodiidae</taxon>
        <taxon>Geodia</taxon>
    </lineage>
</organism>
<feature type="domain" description="HpaB/PvcC/4-BUDH N-terminal" evidence="6">
    <location>
        <begin position="5"/>
        <end position="276"/>
    </location>
</feature>
<sequence length="463" mass="52028">MPARTGANYLERLREAQPEIHMEGQRIKDATSHPTLANGARTLASLYDLQHHPEIGPDMTFKSSTSGDQVGLSFIIPKTHEDLDRRRIMMRHWARVSCGMMGRTPDFLNVAVMSMAAASEFCGQNRPEFKQNIENYFEYIRENDLTLTHTLVNLQRSRSPLTTALEDRTDVALAVVKETDAGIIVNGARVLATLGPLSDEIIVYPARTHRLPGDAGERYAFGFALPCNTPGMKFLCRESFDVGRSHFDHPLGSRFEEMDAVVFFNNVLVPWERVFLLGDVELANTWAEATNRNAHTGHQVVTKNVVKCEFMLGLANPDDPHPGVDSIAAAEVDAKVDQWGVMCPPYMPLLVARSLFIQMYPRMAEILHFLGSSSLMALPTEADLNGPLGEEIRQYLDTDTASAEDRVRLFRLAWDTCCSSFASRQVLYERYFGGDHIRNATVLYSMYDKGPASEWVQEFLEME</sequence>
<dbReference type="InterPro" id="IPR024719">
    <property type="entry name" value="HpaB/PvcC/4-BUDH_C"/>
</dbReference>
<dbReference type="PIRSF" id="PIRSF000331">
    <property type="entry name" value="HpaA_HpaB"/>
    <property type="match status" value="1"/>
</dbReference>
<evidence type="ECO:0000313" key="8">
    <source>
        <dbReference type="Proteomes" id="UP001174909"/>
    </source>
</evidence>
<keyword evidence="8" id="KW-1185">Reference proteome</keyword>
<evidence type="ECO:0000256" key="4">
    <source>
        <dbReference type="ARBA" id="ARBA00023002"/>
    </source>
</evidence>
<evidence type="ECO:0000313" key="7">
    <source>
        <dbReference type="EMBL" id="CAI8039551.1"/>
    </source>
</evidence>
<dbReference type="AlphaFoldDB" id="A0AA35X4N4"/>
<proteinExistence type="predicted"/>
<evidence type="ECO:0000256" key="2">
    <source>
        <dbReference type="ARBA" id="ARBA00022630"/>
    </source>
</evidence>
<accession>A0AA35X4N4</accession>
<dbReference type="Pfam" id="PF03241">
    <property type="entry name" value="HpaB"/>
    <property type="match status" value="1"/>
</dbReference>
<dbReference type="EMBL" id="CASHTH010003049">
    <property type="protein sequence ID" value="CAI8039551.1"/>
    <property type="molecule type" value="Genomic_DNA"/>
</dbReference>
<evidence type="ECO:0000259" key="6">
    <source>
        <dbReference type="Pfam" id="PF11794"/>
    </source>
</evidence>
<dbReference type="Pfam" id="PF11794">
    <property type="entry name" value="HpaB_N"/>
    <property type="match status" value="1"/>
</dbReference>
<dbReference type="Gene3D" id="1.20.140.10">
    <property type="entry name" value="Butyryl-CoA Dehydrogenase, subunit A, domain 3"/>
    <property type="match status" value="1"/>
</dbReference>
<comment type="cofactor">
    <cofactor evidence="1">
        <name>FAD</name>
        <dbReference type="ChEBI" id="CHEBI:57692"/>
    </cofactor>
</comment>
<evidence type="ECO:0000256" key="3">
    <source>
        <dbReference type="ARBA" id="ARBA00022827"/>
    </source>
</evidence>
<dbReference type="InterPro" id="IPR036250">
    <property type="entry name" value="AcylCo_DH-like_C"/>
</dbReference>
<dbReference type="GO" id="GO:0016627">
    <property type="term" value="F:oxidoreductase activity, acting on the CH-CH group of donors"/>
    <property type="evidence" value="ECO:0007669"/>
    <property type="project" value="InterPro"/>
</dbReference>
<keyword evidence="3" id="KW-0274">FAD</keyword>
<dbReference type="InterPro" id="IPR004925">
    <property type="entry name" value="HpaB/PvcC/4-BUDH"/>
</dbReference>
<evidence type="ECO:0000259" key="5">
    <source>
        <dbReference type="Pfam" id="PF03241"/>
    </source>
</evidence>
<dbReference type="PANTHER" id="PTHR36117:SF3">
    <property type="entry name" value="4-HYDROXYPHENYLACETATE 3-MONOOXYGENASE-RELATED"/>
    <property type="match status" value="1"/>
</dbReference>
<feature type="domain" description="HpaB/PvcC/4-BUDH C-terminal" evidence="5">
    <location>
        <begin position="328"/>
        <end position="460"/>
    </location>
</feature>
<dbReference type="InterPro" id="IPR009100">
    <property type="entry name" value="AcylCoA_DH/oxidase_NM_dom_sf"/>
</dbReference>
<dbReference type="Proteomes" id="UP001174909">
    <property type="component" value="Unassembled WGS sequence"/>
</dbReference>
<keyword evidence="2" id="KW-0285">Flavoprotein</keyword>